<protein>
    <recommendedName>
        <fullName evidence="3">ABC transporter ATP-binding protein</fullName>
    </recommendedName>
</protein>
<evidence type="ECO:0008006" key="3">
    <source>
        <dbReference type="Google" id="ProtNLM"/>
    </source>
</evidence>
<evidence type="ECO:0000313" key="1">
    <source>
        <dbReference type="EMBL" id="GGA85503.1"/>
    </source>
</evidence>
<sequence>MIDETFSNIDKESVDIFLVQIENLSEQNNTCIIITSHNNVLRSYLVTYTEINL</sequence>
<reference evidence="2" key="1">
    <citation type="journal article" date="2019" name="Int. J. Syst. Evol. Microbiol.">
        <title>The Global Catalogue of Microorganisms (GCM) 10K type strain sequencing project: providing services to taxonomists for standard genome sequencing and annotation.</title>
        <authorList>
            <consortium name="The Broad Institute Genomics Platform"/>
            <consortium name="The Broad Institute Genome Sequencing Center for Infectious Disease"/>
            <person name="Wu L."/>
            <person name="Ma J."/>
        </authorList>
    </citation>
    <scope>NUCLEOTIDE SEQUENCE [LARGE SCALE GENOMIC DNA]</scope>
    <source>
        <strain evidence="2">CCM 4175</strain>
    </source>
</reference>
<comment type="caution">
    <text evidence="1">The sequence shown here is derived from an EMBL/GenBank/DDBJ whole genome shotgun (WGS) entry which is preliminary data.</text>
</comment>
<accession>A0ABQ1HR75</accession>
<dbReference type="EMBL" id="BMCB01000003">
    <property type="protein sequence ID" value="GGA85503.1"/>
    <property type="molecule type" value="Genomic_DNA"/>
</dbReference>
<dbReference type="Gene3D" id="3.40.50.300">
    <property type="entry name" value="P-loop containing nucleotide triphosphate hydrolases"/>
    <property type="match status" value="1"/>
</dbReference>
<dbReference type="InterPro" id="IPR027417">
    <property type="entry name" value="P-loop_NTPase"/>
</dbReference>
<evidence type="ECO:0000313" key="2">
    <source>
        <dbReference type="Proteomes" id="UP000652995"/>
    </source>
</evidence>
<organism evidence="1 2">
    <name type="scientific">Staphylococcus muscae</name>
    <dbReference type="NCBI Taxonomy" id="1294"/>
    <lineage>
        <taxon>Bacteria</taxon>
        <taxon>Bacillati</taxon>
        <taxon>Bacillota</taxon>
        <taxon>Bacilli</taxon>
        <taxon>Bacillales</taxon>
        <taxon>Staphylococcaceae</taxon>
        <taxon>Staphylococcus</taxon>
    </lineage>
</organism>
<gene>
    <name evidence="1" type="ORF">GCM10007183_07110</name>
</gene>
<name>A0ABQ1HR75_9STAP</name>
<keyword evidence="2" id="KW-1185">Reference proteome</keyword>
<dbReference type="Proteomes" id="UP000652995">
    <property type="component" value="Unassembled WGS sequence"/>
</dbReference>
<proteinExistence type="predicted"/>